<name>A0A0C3CRP1_HEBCY</name>
<evidence type="ECO:0000313" key="1">
    <source>
        <dbReference type="EMBL" id="KIM46734.1"/>
    </source>
</evidence>
<reference evidence="2" key="2">
    <citation type="submission" date="2015-01" db="EMBL/GenBank/DDBJ databases">
        <title>Evolutionary Origins and Diversification of the Mycorrhizal Mutualists.</title>
        <authorList>
            <consortium name="DOE Joint Genome Institute"/>
            <consortium name="Mycorrhizal Genomics Consortium"/>
            <person name="Kohler A."/>
            <person name="Kuo A."/>
            <person name="Nagy L.G."/>
            <person name="Floudas D."/>
            <person name="Copeland A."/>
            <person name="Barry K.W."/>
            <person name="Cichocki N."/>
            <person name="Veneault-Fourrey C."/>
            <person name="LaButti K."/>
            <person name="Lindquist E.A."/>
            <person name="Lipzen A."/>
            <person name="Lundell T."/>
            <person name="Morin E."/>
            <person name="Murat C."/>
            <person name="Riley R."/>
            <person name="Ohm R."/>
            <person name="Sun H."/>
            <person name="Tunlid A."/>
            <person name="Henrissat B."/>
            <person name="Grigoriev I.V."/>
            <person name="Hibbett D.S."/>
            <person name="Martin F."/>
        </authorList>
    </citation>
    <scope>NUCLEOTIDE SEQUENCE [LARGE SCALE GENOMIC DNA]</scope>
    <source>
        <strain evidence="2">h7</strain>
    </source>
</reference>
<dbReference type="OrthoDB" id="2909316at2759"/>
<sequence length="168" mass="18396">MPLALQPALKVIDLSKLNGPSNATVVVVPLPKKTVGIVFGQRTAQFLQRYNTYLLDSNNVVIDPQAVWDAPSDNGRFFITEIVPKGFAQDPAVLSVGPFNDDRNIAVYCSHKRPGDSSYTQSDPHHSYYEFKIGSKNAISFTMVNAEDGGDSDYHDTVVGVAVNYTTK</sequence>
<dbReference type="EMBL" id="KN831770">
    <property type="protein sequence ID" value="KIM46734.1"/>
    <property type="molecule type" value="Genomic_DNA"/>
</dbReference>
<dbReference type="HOGENOM" id="CLU_132755_0_0_1"/>
<gene>
    <name evidence="1" type="ORF">M413DRAFT_261550</name>
</gene>
<organism evidence="1 2">
    <name type="scientific">Hebeloma cylindrosporum</name>
    <dbReference type="NCBI Taxonomy" id="76867"/>
    <lineage>
        <taxon>Eukaryota</taxon>
        <taxon>Fungi</taxon>
        <taxon>Dikarya</taxon>
        <taxon>Basidiomycota</taxon>
        <taxon>Agaricomycotina</taxon>
        <taxon>Agaricomycetes</taxon>
        <taxon>Agaricomycetidae</taxon>
        <taxon>Agaricales</taxon>
        <taxon>Agaricineae</taxon>
        <taxon>Hymenogastraceae</taxon>
        <taxon>Hebeloma</taxon>
    </lineage>
</organism>
<accession>A0A0C3CRP1</accession>
<proteinExistence type="predicted"/>
<evidence type="ECO:0008006" key="3">
    <source>
        <dbReference type="Google" id="ProtNLM"/>
    </source>
</evidence>
<dbReference type="Proteomes" id="UP000053424">
    <property type="component" value="Unassembled WGS sequence"/>
</dbReference>
<dbReference type="AlphaFoldDB" id="A0A0C3CRP1"/>
<reference evidence="1 2" key="1">
    <citation type="submission" date="2014-04" db="EMBL/GenBank/DDBJ databases">
        <authorList>
            <consortium name="DOE Joint Genome Institute"/>
            <person name="Kuo A."/>
            <person name="Gay G."/>
            <person name="Dore J."/>
            <person name="Kohler A."/>
            <person name="Nagy L.G."/>
            <person name="Floudas D."/>
            <person name="Copeland A."/>
            <person name="Barry K.W."/>
            <person name="Cichocki N."/>
            <person name="Veneault-Fourrey C."/>
            <person name="LaButti K."/>
            <person name="Lindquist E.A."/>
            <person name="Lipzen A."/>
            <person name="Lundell T."/>
            <person name="Morin E."/>
            <person name="Murat C."/>
            <person name="Sun H."/>
            <person name="Tunlid A."/>
            <person name="Henrissat B."/>
            <person name="Grigoriev I.V."/>
            <person name="Hibbett D.S."/>
            <person name="Martin F."/>
            <person name="Nordberg H.P."/>
            <person name="Cantor M.N."/>
            <person name="Hua S.X."/>
        </authorList>
    </citation>
    <scope>NUCLEOTIDE SEQUENCE [LARGE SCALE GENOMIC DNA]</scope>
    <source>
        <strain evidence="2">h7</strain>
    </source>
</reference>
<keyword evidence="2" id="KW-1185">Reference proteome</keyword>
<protein>
    <recommendedName>
        <fullName evidence="3">Calcium-mediated lectin domain-containing protein</fullName>
    </recommendedName>
</protein>
<evidence type="ECO:0000313" key="2">
    <source>
        <dbReference type="Proteomes" id="UP000053424"/>
    </source>
</evidence>